<organism evidence="1 2">
    <name type="scientific">Paenibacillus odorifer</name>
    <dbReference type="NCBI Taxonomy" id="189426"/>
    <lineage>
        <taxon>Bacteria</taxon>
        <taxon>Bacillati</taxon>
        <taxon>Bacillota</taxon>
        <taxon>Bacilli</taxon>
        <taxon>Bacillales</taxon>
        <taxon>Paenibacillaceae</taxon>
        <taxon>Paenibacillus</taxon>
    </lineage>
</organism>
<sequence length="61" mass="7061">GSSGKLQHLARAMLRSGTCRHLSELLKTPNRFAGGSWQHPGERELLLYWIHVWSLKRNMTF</sequence>
<dbReference type="RefSeq" id="WP_179088973.1">
    <property type="nucleotide sequence ID" value="NZ_MPTO01000050.1"/>
</dbReference>
<evidence type="ECO:0000313" key="2">
    <source>
        <dbReference type="Proteomes" id="UP000187323"/>
    </source>
</evidence>
<accession>A0AB36J6P0</accession>
<proteinExistence type="predicted"/>
<gene>
    <name evidence="1" type="ORF">BSK47_30965</name>
</gene>
<protein>
    <submittedName>
        <fullName evidence="1">Uncharacterized protein</fullName>
    </submittedName>
</protein>
<dbReference type="AlphaFoldDB" id="A0AB36J6P0"/>
<dbReference type="EMBL" id="MPTO01000050">
    <property type="protein sequence ID" value="OME10244.1"/>
    <property type="molecule type" value="Genomic_DNA"/>
</dbReference>
<feature type="non-terminal residue" evidence="1">
    <location>
        <position position="1"/>
    </location>
</feature>
<dbReference type="Proteomes" id="UP000187323">
    <property type="component" value="Unassembled WGS sequence"/>
</dbReference>
<comment type="caution">
    <text evidence="1">The sequence shown here is derived from an EMBL/GenBank/DDBJ whole genome shotgun (WGS) entry which is preliminary data.</text>
</comment>
<reference evidence="1 2" key="1">
    <citation type="submission" date="2016-10" db="EMBL/GenBank/DDBJ databases">
        <title>Paenibacillus species isolates.</title>
        <authorList>
            <person name="Beno S.M."/>
        </authorList>
    </citation>
    <scope>NUCLEOTIDE SEQUENCE [LARGE SCALE GENOMIC DNA]</scope>
    <source>
        <strain evidence="1 2">FSL H7-0918</strain>
    </source>
</reference>
<evidence type="ECO:0000313" key="1">
    <source>
        <dbReference type="EMBL" id="OME10244.1"/>
    </source>
</evidence>
<name>A0AB36J6P0_9BACL</name>